<accession>A0A1F5YE38</accession>
<organism evidence="2 3">
    <name type="scientific">Candidatus Glassbacteria bacterium GWA2_58_10</name>
    <dbReference type="NCBI Taxonomy" id="1817865"/>
    <lineage>
        <taxon>Bacteria</taxon>
        <taxon>Candidatus Glassiibacteriota</taxon>
    </lineage>
</organism>
<gene>
    <name evidence="2" type="ORF">A2Z86_01490</name>
</gene>
<feature type="coiled-coil region" evidence="1">
    <location>
        <begin position="2"/>
        <end position="36"/>
    </location>
</feature>
<dbReference type="Proteomes" id="UP000176992">
    <property type="component" value="Unassembled WGS sequence"/>
</dbReference>
<evidence type="ECO:0000313" key="2">
    <source>
        <dbReference type="EMBL" id="OGF98450.1"/>
    </source>
</evidence>
<comment type="caution">
    <text evidence="2">The sequence shown here is derived from an EMBL/GenBank/DDBJ whole genome shotgun (WGS) entry which is preliminary data.</text>
</comment>
<protein>
    <submittedName>
        <fullName evidence="2">Uncharacterized protein</fullName>
    </submittedName>
</protein>
<dbReference type="AlphaFoldDB" id="A0A1F5YE38"/>
<proteinExistence type="predicted"/>
<keyword evidence="1" id="KW-0175">Coiled coil</keyword>
<dbReference type="EMBL" id="MFIV01000101">
    <property type="protein sequence ID" value="OGF98450.1"/>
    <property type="molecule type" value="Genomic_DNA"/>
</dbReference>
<evidence type="ECO:0000313" key="3">
    <source>
        <dbReference type="Proteomes" id="UP000176992"/>
    </source>
</evidence>
<evidence type="ECO:0000256" key="1">
    <source>
        <dbReference type="SAM" id="Coils"/>
    </source>
</evidence>
<name>A0A1F5YE38_9BACT</name>
<sequence length="67" mass="7696">MQNYLEARIENLTSRLNELQSRHAELTRELQSVSNEYVRTRGALEEAGCHLEELARLRSEHETGGEA</sequence>
<reference evidence="2 3" key="1">
    <citation type="journal article" date="2016" name="Nat. Commun.">
        <title>Thousands of microbial genomes shed light on interconnected biogeochemical processes in an aquifer system.</title>
        <authorList>
            <person name="Anantharaman K."/>
            <person name="Brown C.T."/>
            <person name="Hug L.A."/>
            <person name="Sharon I."/>
            <person name="Castelle C.J."/>
            <person name="Probst A.J."/>
            <person name="Thomas B.C."/>
            <person name="Singh A."/>
            <person name="Wilkins M.J."/>
            <person name="Karaoz U."/>
            <person name="Brodie E.L."/>
            <person name="Williams K.H."/>
            <person name="Hubbard S.S."/>
            <person name="Banfield J.F."/>
        </authorList>
    </citation>
    <scope>NUCLEOTIDE SEQUENCE [LARGE SCALE GENOMIC DNA]</scope>
</reference>